<dbReference type="Pfam" id="PF17803">
    <property type="entry name" value="Cadherin_4"/>
    <property type="match status" value="1"/>
</dbReference>
<dbReference type="GO" id="GO:0007156">
    <property type="term" value="P:homophilic cell adhesion via plasma membrane adhesion molecules"/>
    <property type="evidence" value="ECO:0007669"/>
    <property type="project" value="InterPro"/>
</dbReference>
<evidence type="ECO:0000256" key="1">
    <source>
        <dbReference type="SAM" id="MobiDB-lite"/>
    </source>
</evidence>
<dbReference type="GO" id="GO:0005509">
    <property type="term" value="F:calcium ion binding"/>
    <property type="evidence" value="ECO:0007669"/>
    <property type="project" value="InterPro"/>
</dbReference>
<keyword evidence="4" id="KW-1185">Reference proteome</keyword>
<dbReference type="OrthoDB" id="9813456at2"/>
<dbReference type="EMBL" id="CP000472">
    <property type="protein sequence ID" value="ACJ27230.1"/>
    <property type="molecule type" value="Genomic_DNA"/>
</dbReference>
<dbReference type="NCBIfam" id="TIGR01965">
    <property type="entry name" value="VCBS_repeat"/>
    <property type="match status" value="4"/>
</dbReference>
<dbReference type="KEGG" id="swp:swp_0397"/>
<dbReference type="InterPro" id="IPR002126">
    <property type="entry name" value="Cadherin-like_dom"/>
</dbReference>
<feature type="region of interest" description="Disordered" evidence="1">
    <location>
        <begin position="107"/>
        <end position="132"/>
    </location>
</feature>
<evidence type="ECO:0000313" key="4">
    <source>
        <dbReference type="Proteomes" id="UP000000753"/>
    </source>
</evidence>
<feature type="domain" description="Cadherin" evidence="2">
    <location>
        <begin position="449"/>
        <end position="536"/>
    </location>
</feature>
<accession>B8CHV4</accession>
<dbReference type="AlphaFoldDB" id="B8CHV4"/>
<dbReference type="InterPro" id="IPR015919">
    <property type="entry name" value="Cadherin-like_sf"/>
</dbReference>
<dbReference type="InterPro" id="IPR040853">
    <property type="entry name" value="RapA2_cadherin-like"/>
</dbReference>
<dbReference type="eggNOG" id="COG2911">
    <property type="taxonomic scope" value="Bacteria"/>
</dbReference>
<protein>
    <submittedName>
        <fullName evidence="3">VCBS</fullName>
    </submittedName>
</protein>
<name>B8CHV4_SHEPW</name>
<feature type="domain" description="Cadherin" evidence="2">
    <location>
        <begin position="537"/>
        <end position="658"/>
    </location>
</feature>
<dbReference type="eggNOG" id="COG4932">
    <property type="taxonomic scope" value="Bacteria"/>
</dbReference>
<evidence type="ECO:0000313" key="3">
    <source>
        <dbReference type="EMBL" id="ACJ27230.1"/>
    </source>
</evidence>
<dbReference type="STRING" id="225849.swp_0397"/>
<feature type="compositionally biased region" description="Polar residues" evidence="1">
    <location>
        <begin position="777"/>
        <end position="786"/>
    </location>
</feature>
<sequence length="793" mass="83117">MMGTYTSKLDATVVELSGVISKQNSQGEMVPLQVGDTLLKNTSFTVASDATFKLEYSDGTIVTQLDFQDSSEIATGGFEATEVISETIDPEIAALQAQILSGEDPTLNLPDTAAGETSPTGNEGGGFVSVGRAGDETIAGAGHDTDGFIQPQTSRQDELPSFLEQFAQPTVSASSVTLYEENLAEGSAPQVAALSQAESVSVAVQAGIQALTINGVQVFVDGNFIGPVTIPSEYGTLVISAYDPINSILTYSYTLNSALDHSESDILSELFVVQLTDNQGESTTAVVTANIVDDAPTGLDDINAINEDNLAGVFGNVLANDTLGADLAQVTQITSVSGTTDVGAESTIAGAYGSLIIAADGSYSYILNNQTSEVQSLALGEQITDTFDYLLVDADGDEVTLTLVITITGENDAPVITSSFEDAQGTVVEAGVLVGGNIATAGIAQTGGTLTATDLDDGAILNWSLDSAAETPYGMFSLDEVTGDWTFTLSNELADSLAFGDQITETFNITVTDEYGLSASQIVTVTIEGTNDIPVLTINDTEGAVTEDDDEPSLSDSGALSFTDVDNGDNHTISFAHVGSVIWSGGNLTQGQIDDFIAGFSADSDSWDYTVLNSLTQFLSEGETISLSFEVTVTDSFGATDTETVNITINGDNDTPVITVNEGEDSGSVKEAGVIDDFDQDPGNNNTPAVAVLEANGTLVGSDADDNAVITWSGNASGVYGEFTIDNNGNWTYTLNDSALVDALASGESHLGSLYRDLDRSIRRVHHPRCHHHSQRYQRYSGANNQRYRRCGN</sequence>
<evidence type="ECO:0000259" key="2">
    <source>
        <dbReference type="PROSITE" id="PS50268"/>
    </source>
</evidence>
<organism evidence="3 4">
    <name type="scientific">Shewanella piezotolerans (strain WP3 / JCM 13877)</name>
    <dbReference type="NCBI Taxonomy" id="225849"/>
    <lineage>
        <taxon>Bacteria</taxon>
        <taxon>Pseudomonadati</taxon>
        <taxon>Pseudomonadota</taxon>
        <taxon>Gammaproteobacteria</taxon>
        <taxon>Alteromonadales</taxon>
        <taxon>Shewanellaceae</taxon>
        <taxon>Shewanella</taxon>
    </lineage>
</organism>
<dbReference type="Gene3D" id="2.60.40.10">
    <property type="entry name" value="Immunoglobulins"/>
    <property type="match status" value="4"/>
</dbReference>
<dbReference type="Proteomes" id="UP000000753">
    <property type="component" value="Chromosome"/>
</dbReference>
<dbReference type="CDD" id="cd11304">
    <property type="entry name" value="Cadherin_repeat"/>
    <property type="match status" value="1"/>
</dbReference>
<dbReference type="InterPro" id="IPR010221">
    <property type="entry name" value="VCBS_dom"/>
</dbReference>
<dbReference type="HOGENOM" id="CLU_354080_0_0_6"/>
<gene>
    <name evidence="3" type="ordered locus">swp_0397</name>
</gene>
<feature type="region of interest" description="Disordered" evidence="1">
    <location>
        <begin position="769"/>
        <end position="793"/>
    </location>
</feature>
<proteinExistence type="predicted"/>
<dbReference type="SUPFAM" id="SSF49313">
    <property type="entry name" value="Cadherin-like"/>
    <property type="match status" value="1"/>
</dbReference>
<dbReference type="GO" id="GO:0016020">
    <property type="term" value="C:membrane"/>
    <property type="evidence" value="ECO:0007669"/>
    <property type="project" value="InterPro"/>
</dbReference>
<dbReference type="PROSITE" id="PS50268">
    <property type="entry name" value="CADHERIN_2"/>
    <property type="match status" value="2"/>
</dbReference>
<dbReference type="RefSeq" id="WP_020910612.1">
    <property type="nucleotide sequence ID" value="NC_011566.1"/>
</dbReference>
<reference evidence="3 4" key="1">
    <citation type="journal article" date="2008" name="PLoS ONE">
        <title>Environmental adaptation: genomic analysis of the piezotolerant and psychrotolerant deep-sea iron reducing bacterium Shewanella piezotolerans WP3.</title>
        <authorList>
            <person name="Wang F."/>
            <person name="Wang J."/>
            <person name="Jian H."/>
            <person name="Zhang B."/>
            <person name="Li S."/>
            <person name="Wang F."/>
            <person name="Zeng X."/>
            <person name="Gao L."/>
            <person name="Bartlett D.H."/>
            <person name="Yu J."/>
            <person name="Hu S."/>
            <person name="Xiao X."/>
        </authorList>
    </citation>
    <scope>NUCLEOTIDE SEQUENCE [LARGE SCALE GENOMIC DNA]</scope>
    <source>
        <strain evidence="4">WP3 / JCM 13877</strain>
    </source>
</reference>
<dbReference type="SMART" id="SM00112">
    <property type="entry name" value="CA"/>
    <property type="match status" value="1"/>
</dbReference>
<dbReference type="InterPro" id="IPR013783">
    <property type="entry name" value="Ig-like_fold"/>
</dbReference>
<dbReference type="NCBIfam" id="NF033682">
    <property type="entry name" value="retention_LapA"/>
    <property type="match status" value="1"/>
</dbReference>
<dbReference type="InterPro" id="IPR047777">
    <property type="entry name" value="LapA-like_RM"/>
</dbReference>